<dbReference type="Proteomes" id="UP001601992">
    <property type="component" value="Unassembled WGS sequence"/>
</dbReference>
<proteinExistence type="predicted"/>
<evidence type="ECO:0000256" key="1">
    <source>
        <dbReference type="SAM" id="MobiDB-lite"/>
    </source>
</evidence>
<reference evidence="2 3" key="1">
    <citation type="submission" date="2024-10" db="EMBL/GenBank/DDBJ databases">
        <title>The Natural Products Discovery Center: Release of the First 8490 Sequenced Strains for Exploring Actinobacteria Biosynthetic Diversity.</title>
        <authorList>
            <person name="Kalkreuter E."/>
            <person name="Kautsar S.A."/>
            <person name="Yang D."/>
            <person name="Bader C.D."/>
            <person name="Teijaro C.N."/>
            <person name="Fluegel L."/>
            <person name="Davis C.M."/>
            <person name="Simpson J.R."/>
            <person name="Lauterbach L."/>
            <person name="Steele A.D."/>
            <person name="Gui C."/>
            <person name="Meng S."/>
            <person name="Li G."/>
            <person name="Viehrig K."/>
            <person name="Ye F."/>
            <person name="Su P."/>
            <person name="Kiefer A.F."/>
            <person name="Nichols A."/>
            <person name="Cepeda A.J."/>
            <person name="Yan W."/>
            <person name="Fan B."/>
            <person name="Jiang Y."/>
            <person name="Adhikari A."/>
            <person name="Zheng C.-J."/>
            <person name="Schuster L."/>
            <person name="Cowan T.M."/>
            <person name="Smanski M.J."/>
            <person name="Chevrette M.G."/>
            <person name="De Carvalho L.P.S."/>
            <person name="Shen B."/>
        </authorList>
    </citation>
    <scope>NUCLEOTIDE SEQUENCE [LARGE SCALE GENOMIC DNA]</scope>
    <source>
        <strain evidence="2 3">NPDC002593</strain>
    </source>
</reference>
<gene>
    <name evidence="2" type="ORF">ACFYXQ_38270</name>
</gene>
<accession>A0ABW6SE02</accession>
<dbReference type="EMBL" id="JBIAQY010000020">
    <property type="protein sequence ID" value="MFF3573620.1"/>
    <property type="molecule type" value="Genomic_DNA"/>
</dbReference>
<dbReference type="RefSeq" id="WP_387406460.1">
    <property type="nucleotide sequence ID" value="NZ_JBIAQY010000020.1"/>
</dbReference>
<protein>
    <recommendedName>
        <fullName evidence="4">MT0933-like antitoxin protein</fullName>
    </recommendedName>
</protein>
<evidence type="ECO:0000313" key="3">
    <source>
        <dbReference type="Proteomes" id="UP001601992"/>
    </source>
</evidence>
<keyword evidence="3" id="KW-1185">Reference proteome</keyword>
<organism evidence="2 3">
    <name type="scientific">Nocardia jiangxiensis</name>
    <dbReference type="NCBI Taxonomy" id="282685"/>
    <lineage>
        <taxon>Bacteria</taxon>
        <taxon>Bacillati</taxon>
        <taxon>Actinomycetota</taxon>
        <taxon>Actinomycetes</taxon>
        <taxon>Mycobacteriales</taxon>
        <taxon>Nocardiaceae</taxon>
        <taxon>Nocardia</taxon>
    </lineage>
</organism>
<comment type="caution">
    <text evidence="2">The sequence shown here is derived from an EMBL/GenBank/DDBJ whole genome shotgun (WGS) entry which is preliminary data.</text>
</comment>
<feature type="region of interest" description="Disordered" evidence="1">
    <location>
        <begin position="1"/>
        <end position="75"/>
    </location>
</feature>
<feature type="compositionally biased region" description="Basic and acidic residues" evidence="1">
    <location>
        <begin position="50"/>
        <end position="67"/>
    </location>
</feature>
<evidence type="ECO:0008006" key="4">
    <source>
        <dbReference type="Google" id="ProtNLM"/>
    </source>
</evidence>
<sequence length="75" mass="8700">MSDRNRSRKSGQMAGKSKQGMKNQGQRAQRDSDRMINDQQQDTDQLTGGMERETRQPRPDMKDDKNSGKKKLQHH</sequence>
<evidence type="ECO:0000313" key="2">
    <source>
        <dbReference type="EMBL" id="MFF3573620.1"/>
    </source>
</evidence>
<name>A0ABW6SE02_9NOCA</name>